<name>A0AB35UP67_9FIRM</name>
<proteinExistence type="predicted"/>
<evidence type="ECO:0000313" key="2">
    <source>
        <dbReference type="Proteomes" id="UP001276902"/>
    </source>
</evidence>
<dbReference type="AlphaFoldDB" id="A0AB35UP67"/>
<dbReference type="Proteomes" id="UP001276902">
    <property type="component" value="Unassembled WGS sequence"/>
</dbReference>
<reference evidence="1" key="1">
    <citation type="submission" date="2022-03" db="EMBL/GenBank/DDBJ databases">
        <title>First case of bacteraemia caused by Dielma fastidiosa in a patient hospitalised with diverticulitis.</title>
        <authorList>
            <person name="Forman-Ankjaer B."/>
            <person name="Hvid-Jensen F."/>
            <person name="Kobel C.M."/>
            <person name="Greve T."/>
        </authorList>
    </citation>
    <scope>NUCLEOTIDE SEQUENCE</scope>
    <source>
        <strain evidence="1">AUH_DF_2021</strain>
    </source>
</reference>
<evidence type="ECO:0000313" key="1">
    <source>
        <dbReference type="EMBL" id="MDY5168583.1"/>
    </source>
</evidence>
<sequence>MENISPITSFARRTESLTVERYRFLVDNTPDWFLERVEEGTILLYNCSMDHLMNLSAEGSNPFCEIKTPFGSLYAGFEQYIIKDGDMIYPMQELTFSYLYDDSDSYFYEDTAF</sequence>
<comment type="caution">
    <text evidence="1">The sequence shown here is derived from an EMBL/GenBank/DDBJ whole genome shotgun (WGS) entry which is preliminary data.</text>
</comment>
<accession>A0AB35UP67</accession>
<dbReference type="EMBL" id="JALDAW010000016">
    <property type="protein sequence ID" value="MDY5168583.1"/>
    <property type="molecule type" value="Genomic_DNA"/>
</dbReference>
<dbReference type="RefSeq" id="WP_320883808.1">
    <property type="nucleotide sequence ID" value="NZ_BAABZA010000010.1"/>
</dbReference>
<protein>
    <submittedName>
        <fullName evidence="1">Uncharacterized protein</fullName>
    </submittedName>
</protein>
<organism evidence="1 2">
    <name type="scientific">Dielma fastidiosa</name>
    <dbReference type="NCBI Taxonomy" id="1034346"/>
    <lineage>
        <taxon>Bacteria</taxon>
        <taxon>Bacillati</taxon>
        <taxon>Bacillota</taxon>
        <taxon>Erysipelotrichia</taxon>
        <taxon>Erysipelotrichales</taxon>
        <taxon>Erysipelotrichaceae</taxon>
        <taxon>Dielma</taxon>
    </lineage>
</organism>
<gene>
    <name evidence="1" type="ORF">MQE39_10700</name>
</gene>